<dbReference type="Gene3D" id="3.40.50.300">
    <property type="entry name" value="P-loop containing nucleotide triphosphate hydrolases"/>
    <property type="match status" value="1"/>
</dbReference>
<dbReference type="AlphaFoldDB" id="A0A0F9HHT9"/>
<sequence length="241" mass="28162">MAQGLISAPAPTPFLDPHKLEEGRRVLKELETTPGATEQDLSDQQIKMVKYLLDHDLFAFNWFIFRHNDLIESLHGRICNLLNLWGWCELNDGSWTMQPDTSQEQHIKTDYRRLMILIPREFFKTSLATRANSLWKIVNYPNEPVVIVNERLENAKKWMRSIREVVENSLLFQVVYKDLLPPGIARWDNRFRPRNWKWTDDYLQFQRSEIGIPEASLTALGIGAAAAGGHWNWLIKDYLIS</sequence>
<evidence type="ECO:0000313" key="1">
    <source>
        <dbReference type="EMBL" id="KKM02712.1"/>
    </source>
</evidence>
<organism evidence="1">
    <name type="scientific">marine sediment metagenome</name>
    <dbReference type="NCBI Taxonomy" id="412755"/>
    <lineage>
        <taxon>unclassified sequences</taxon>
        <taxon>metagenomes</taxon>
        <taxon>ecological metagenomes</taxon>
    </lineage>
</organism>
<comment type="caution">
    <text evidence="1">The sequence shown here is derived from an EMBL/GenBank/DDBJ whole genome shotgun (WGS) entry which is preliminary data.</text>
</comment>
<feature type="non-terminal residue" evidence="1">
    <location>
        <position position="241"/>
    </location>
</feature>
<accession>A0A0F9HHT9</accession>
<protein>
    <submittedName>
        <fullName evidence="1">Uncharacterized protein</fullName>
    </submittedName>
</protein>
<dbReference type="EMBL" id="LAZR01016859">
    <property type="protein sequence ID" value="KKM02712.1"/>
    <property type="molecule type" value="Genomic_DNA"/>
</dbReference>
<proteinExistence type="predicted"/>
<reference evidence="1" key="1">
    <citation type="journal article" date="2015" name="Nature">
        <title>Complex archaea that bridge the gap between prokaryotes and eukaryotes.</title>
        <authorList>
            <person name="Spang A."/>
            <person name="Saw J.H."/>
            <person name="Jorgensen S.L."/>
            <person name="Zaremba-Niedzwiedzka K."/>
            <person name="Martijn J."/>
            <person name="Lind A.E."/>
            <person name="van Eijk R."/>
            <person name="Schleper C."/>
            <person name="Guy L."/>
            <person name="Ettema T.J."/>
        </authorList>
    </citation>
    <scope>NUCLEOTIDE SEQUENCE</scope>
</reference>
<name>A0A0F9HHT9_9ZZZZ</name>
<gene>
    <name evidence="1" type="ORF">LCGC14_1781730</name>
</gene>
<dbReference type="InterPro" id="IPR027417">
    <property type="entry name" value="P-loop_NTPase"/>
</dbReference>